<dbReference type="EMBL" id="SGSU01000044">
    <property type="protein sequence ID" value="RZG63628.1"/>
    <property type="molecule type" value="Genomic_DNA"/>
</dbReference>
<accession>A0A4Q7AL09</accession>
<dbReference type="AlphaFoldDB" id="A0A4Q7AL09"/>
<evidence type="ECO:0000313" key="2">
    <source>
        <dbReference type="Proteomes" id="UP000293483"/>
    </source>
</evidence>
<feature type="non-terminal residue" evidence="1">
    <location>
        <position position="116"/>
    </location>
</feature>
<dbReference type="RefSeq" id="WP_130148950.1">
    <property type="nucleotide sequence ID" value="NZ_SGSU01000044.1"/>
</dbReference>
<organism evidence="1 2">
    <name type="scientific">Acinetobacter bouvetii</name>
    <dbReference type="NCBI Taxonomy" id="202951"/>
    <lineage>
        <taxon>Bacteria</taxon>
        <taxon>Pseudomonadati</taxon>
        <taxon>Pseudomonadota</taxon>
        <taxon>Gammaproteobacteria</taxon>
        <taxon>Moraxellales</taxon>
        <taxon>Moraxellaceae</taxon>
        <taxon>Acinetobacter</taxon>
    </lineage>
</organism>
<dbReference type="Proteomes" id="UP000293483">
    <property type="component" value="Unassembled WGS sequence"/>
</dbReference>
<proteinExistence type="predicted"/>
<sequence>MDIKEKQFQEMYLSLGGKQSELEKEDGEYTHSKSQMAWEIWKVKAQAVPEWIDYTKQSPRIDGRYQIFISGEQITADWQSPFGFSDPVEGDALIQELISHWAMLPEPPKAQEQGHD</sequence>
<gene>
    <name evidence="1" type="ORF">EXE25_18960</name>
</gene>
<reference evidence="1 2" key="1">
    <citation type="submission" date="2019-02" db="EMBL/GenBank/DDBJ databases">
        <title>The Batch Genome Submission of Acinetobacter spp. strains.</title>
        <authorList>
            <person name="Qin J."/>
            <person name="Hu Y."/>
            <person name="Ye H."/>
            <person name="Wei L."/>
            <person name="Feng Y."/>
            <person name="Zong Z."/>
        </authorList>
    </citation>
    <scope>NUCLEOTIDE SEQUENCE [LARGE SCALE GENOMIC DNA]</scope>
    <source>
        <strain evidence="1 2">WCHABo060081</strain>
    </source>
</reference>
<protein>
    <recommendedName>
        <fullName evidence="3">DUF551 domain-containing protein</fullName>
    </recommendedName>
</protein>
<comment type="caution">
    <text evidence="1">The sequence shown here is derived from an EMBL/GenBank/DDBJ whole genome shotgun (WGS) entry which is preliminary data.</text>
</comment>
<name>A0A4Q7AL09_9GAMM</name>
<evidence type="ECO:0000313" key="1">
    <source>
        <dbReference type="EMBL" id="RZG63628.1"/>
    </source>
</evidence>
<evidence type="ECO:0008006" key="3">
    <source>
        <dbReference type="Google" id="ProtNLM"/>
    </source>
</evidence>